<dbReference type="PANTHER" id="PTHR36849">
    <property type="entry name" value="CYTOPLASMIC PROTEIN-RELATED"/>
    <property type="match status" value="1"/>
</dbReference>
<dbReference type="Proteomes" id="UP000229498">
    <property type="component" value="Unassembled WGS sequence"/>
</dbReference>
<evidence type="ECO:0000259" key="1">
    <source>
        <dbReference type="Pfam" id="PF22751"/>
    </source>
</evidence>
<dbReference type="OrthoDB" id="9790745at2"/>
<organism evidence="2 3">
    <name type="scientific">Minwuia thermotolerans</name>
    <dbReference type="NCBI Taxonomy" id="2056226"/>
    <lineage>
        <taxon>Bacteria</taxon>
        <taxon>Pseudomonadati</taxon>
        <taxon>Pseudomonadota</taxon>
        <taxon>Alphaproteobacteria</taxon>
        <taxon>Minwuiales</taxon>
        <taxon>Minwuiaceae</taxon>
        <taxon>Minwuia</taxon>
    </lineage>
</organism>
<dbReference type="AlphaFoldDB" id="A0A2M9G433"/>
<gene>
    <name evidence="2" type="ORF">CVT23_06735</name>
</gene>
<dbReference type="Pfam" id="PF22751">
    <property type="entry name" value="DUF488-N3a"/>
    <property type="match status" value="1"/>
</dbReference>
<evidence type="ECO:0000313" key="2">
    <source>
        <dbReference type="EMBL" id="PJK30436.1"/>
    </source>
</evidence>
<proteinExistence type="predicted"/>
<reference evidence="2 3" key="1">
    <citation type="submission" date="2017-11" db="EMBL/GenBank/DDBJ databases">
        <title>Draft genome sequence of Rhizobiales bacterium SY3-13.</title>
        <authorList>
            <person name="Sun C."/>
        </authorList>
    </citation>
    <scope>NUCLEOTIDE SEQUENCE [LARGE SCALE GENOMIC DNA]</scope>
    <source>
        <strain evidence="2 3">SY3-13</strain>
    </source>
</reference>
<dbReference type="InterPro" id="IPR054495">
    <property type="entry name" value="DUF488-N3a"/>
</dbReference>
<dbReference type="InterPro" id="IPR052552">
    <property type="entry name" value="YeaO-like"/>
</dbReference>
<keyword evidence="3" id="KW-1185">Reference proteome</keyword>
<name>A0A2M9G433_9PROT</name>
<evidence type="ECO:0000313" key="3">
    <source>
        <dbReference type="Proteomes" id="UP000229498"/>
    </source>
</evidence>
<dbReference type="EMBL" id="PHIG01000026">
    <property type="protein sequence ID" value="PJK30436.1"/>
    <property type="molecule type" value="Genomic_DNA"/>
</dbReference>
<sequence>MPVRYEKNAYDPPDAKRDGVRIVATRYWPRGLKREAADLYLPDLAPSTGLLHAFRDEEITWQAFAKRYREEMKSQTSHLRTLHWLSERAGRRLTVLCTCESAERCHRRLLAGLIEKAG</sequence>
<comment type="caution">
    <text evidence="2">The sequence shown here is derived from an EMBL/GenBank/DDBJ whole genome shotgun (WGS) entry which is preliminary data.</text>
</comment>
<dbReference type="PANTHER" id="PTHR36849:SF1">
    <property type="entry name" value="CYTOPLASMIC PROTEIN"/>
    <property type="match status" value="1"/>
</dbReference>
<protein>
    <recommendedName>
        <fullName evidence="1">DUF488 domain-containing protein</fullName>
    </recommendedName>
</protein>
<dbReference type="RefSeq" id="WP_109794929.1">
    <property type="nucleotide sequence ID" value="NZ_PHIG01000026.1"/>
</dbReference>
<feature type="domain" description="DUF488" evidence="1">
    <location>
        <begin position="12"/>
        <end position="117"/>
    </location>
</feature>
<accession>A0A2M9G433</accession>